<dbReference type="PROSITE" id="PS00094">
    <property type="entry name" value="C5_MTASE_1"/>
    <property type="match status" value="1"/>
</dbReference>
<dbReference type="InterPro" id="IPR001525">
    <property type="entry name" value="C5_MeTfrase"/>
</dbReference>
<dbReference type="PANTHER" id="PTHR10629">
    <property type="entry name" value="CYTOSINE-SPECIFIC METHYLTRANSFERASE"/>
    <property type="match status" value="1"/>
</dbReference>
<dbReference type="Gene3D" id="3.40.50.150">
    <property type="entry name" value="Vaccinia Virus protein VP39"/>
    <property type="match status" value="1"/>
</dbReference>
<evidence type="ECO:0000313" key="9">
    <source>
        <dbReference type="Proteomes" id="UP001470288"/>
    </source>
</evidence>
<reference evidence="8 9" key="1">
    <citation type="submission" date="2024-03" db="EMBL/GenBank/DDBJ databases">
        <title>Human intestinal bacterial collection.</title>
        <authorList>
            <person name="Pauvert C."/>
            <person name="Hitch T.C.A."/>
            <person name="Clavel T."/>
        </authorList>
    </citation>
    <scope>NUCLEOTIDE SEQUENCE [LARGE SCALE GENOMIC DNA]</scope>
    <source>
        <strain evidence="8 9">CLA-AA-H78B</strain>
    </source>
</reference>
<dbReference type="PROSITE" id="PS51679">
    <property type="entry name" value="SAM_MT_C5"/>
    <property type="match status" value="1"/>
</dbReference>
<evidence type="ECO:0000256" key="6">
    <source>
        <dbReference type="RuleBase" id="RU000416"/>
    </source>
</evidence>
<dbReference type="InterPro" id="IPR029063">
    <property type="entry name" value="SAM-dependent_MTases_sf"/>
</dbReference>
<evidence type="ECO:0000256" key="4">
    <source>
        <dbReference type="ARBA" id="ARBA00022747"/>
    </source>
</evidence>
<dbReference type="EMBL" id="JBBMFC010000001">
    <property type="protein sequence ID" value="MEQ2577388.1"/>
    <property type="molecule type" value="Genomic_DNA"/>
</dbReference>
<keyword evidence="9" id="KW-1185">Reference proteome</keyword>
<evidence type="ECO:0000256" key="3">
    <source>
        <dbReference type="ARBA" id="ARBA00022691"/>
    </source>
</evidence>
<feature type="active site" evidence="5">
    <location>
        <position position="121"/>
    </location>
</feature>
<evidence type="ECO:0000256" key="1">
    <source>
        <dbReference type="ARBA" id="ARBA00022603"/>
    </source>
</evidence>
<dbReference type="Gene3D" id="3.90.120.10">
    <property type="entry name" value="DNA Methylase, subunit A, domain 2"/>
    <property type="match status" value="1"/>
</dbReference>
<accession>A0ABV1HWU6</accession>
<dbReference type="Pfam" id="PF00145">
    <property type="entry name" value="DNA_methylase"/>
    <property type="match status" value="1"/>
</dbReference>
<dbReference type="Proteomes" id="UP001470288">
    <property type="component" value="Unassembled WGS sequence"/>
</dbReference>
<dbReference type="PRINTS" id="PR00105">
    <property type="entry name" value="C5METTRFRASE"/>
</dbReference>
<comment type="caution">
    <text evidence="8">The sequence shown here is derived from an EMBL/GenBank/DDBJ whole genome shotgun (WGS) entry which is preliminary data.</text>
</comment>
<dbReference type="RefSeq" id="WP_349143485.1">
    <property type="nucleotide sequence ID" value="NZ_JBBMFC010000001.1"/>
</dbReference>
<keyword evidence="4" id="KW-0680">Restriction system</keyword>
<keyword evidence="3 5" id="KW-0949">S-adenosyl-L-methionine</keyword>
<gene>
    <name evidence="8" type="primary">dcm</name>
    <name evidence="8" type="ORF">WMO62_00850</name>
</gene>
<keyword evidence="2 5" id="KW-0808">Transferase</keyword>
<dbReference type="NCBIfam" id="TIGR00675">
    <property type="entry name" value="dcm"/>
    <property type="match status" value="1"/>
</dbReference>
<dbReference type="InterPro" id="IPR018117">
    <property type="entry name" value="C5_DNA_meth_AS"/>
</dbReference>
<dbReference type="InterPro" id="IPR050390">
    <property type="entry name" value="C5-Methyltransferase"/>
</dbReference>
<comment type="similarity">
    <text evidence="5 6">Belongs to the class I-like SAM-binding methyltransferase superfamily. C5-methyltransferase family.</text>
</comment>
<organism evidence="8 9">
    <name type="scientific">Hominiventricola aquisgranensis</name>
    <dbReference type="NCBI Taxonomy" id="3133164"/>
    <lineage>
        <taxon>Bacteria</taxon>
        <taxon>Bacillati</taxon>
        <taxon>Bacillota</taxon>
        <taxon>Clostridia</taxon>
        <taxon>Lachnospirales</taxon>
        <taxon>Lachnospiraceae</taxon>
        <taxon>Hominiventricola</taxon>
    </lineage>
</organism>
<name>A0ABV1HWU6_9FIRM</name>
<protein>
    <recommendedName>
        <fullName evidence="7">Cytosine-specific methyltransferase</fullName>
        <ecNumber evidence="7">2.1.1.37</ecNumber>
    </recommendedName>
</protein>
<dbReference type="EC" id="2.1.1.37" evidence="7"/>
<evidence type="ECO:0000313" key="8">
    <source>
        <dbReference type="EMBL" id="MEQ2577388.1"/>
    </source>
</evidence>
<dbReference type="PANTHER" id="PTHR10629:SF52">
    <property type="entry name" value="DNA (CYTOSINE-5)-METHYLTRANSFERASE 1"/>
    <property type="match status" value="1"/>
</dbReference>
<dbReference type="SUPFAM" id="SSF53335">
    <property type="entry name" value="S-adenosyl-L-methionine-dependent methyltransferases"/>
    <property type="match status" value="1"/>
</dbReference>
<evidence type="ECO:0000256" key="5">
    <source>
        <dbReference type="PROSITE-ProRule" id="PRU01016"/>
    </source>
</evidence>
<evidence type="ECO:0000256" key="2">
    <source>
        <dbReference type="ARBA" id="ARBA00022679"/>
    </source>
</evidence>
<dbReference type="GO" id="GO:0032259">
    <property type="term" value="P:methylation"/>
    <property type="evidence" value="ECO:0007669"/>
    <property type="project" value="UniProtKB-KW"/>
</dbReference>
<dbReference type="GO" id="GO:0003886">
    <property type="term" value="F:DNA (cytosine-5-)-methyltransferase activity"/>
    <property type="evidence" value="ECO:0007669"/>
    <property type="project" value="UniProtKB-EC"/>
</dbReference>
<evidence type="ECO:0000256" key="7">
    <source>
        <dbReference type="RuleBase" id="RU000417"/>
    </source>
</evidence>
<keyword evidence="1 5" id="KW-0489">Methyltransferase</keyword>
<proteinExistence type="inferred from homology"/>
<sequence length="422" mass="48671">MPLTYIDIFAGAGGLSEGFVKNGHIPVAHVEMKREACLTLKTRTCYYYLRENNRLDEYNQYLRNEITREDLYNRVPHEILDTVIQETMHEEGMEALFNRIDTLMTIQNISNIDVLVGGPPCQAYSLVGRARSENNMEGDARNFLYQLYADVLEHYHPRMFVFENVLGLISANNGSYLADMTERFNQAGYDLDMRVLNASNYGVLQNRRRVILIGKLHEEGVQFEYPIIPEVGEIFNRYVVNDLFSDLPPLEPGGQNNHYARNATEYLIESGIRNENDILTWHEVRPTREQDREIYRHAIRAWYQNDQRRRLRYTDLPEELCTHQNRTAFLDRFKVVAGNIHTSQTMVAHISKDGHYFIYPSLEQARSLSVREAARIQSFPDNYYFEGGRTAALLQIGNAVPPLMASAIANAVEDMLEGEKNG</sequence>
<comment type="catalytic activity">
    <reaction evidence="7">
        <text>a 2'-deoxycytidine in DNA + S-adenosyl-L-methionine = a 5-methyl-2'-deoxycytidine in DNA + S-adenosyl-L-homocysteine + H(+)</text>
        <dbReference type="Rhea" id="RHEA:13681"/>
        <dbReference type="Rhea" id="RHEA-COMP:11369"/>
        <dbReference type="Rhea" id="RHEA-COMP:11370"/>
        <dbReference type="ChEBI" id="CHEBI:15378"/>
        <dbReference type="ChEBI" id="CHEBI:57856"/>
        <dbReference type="ChEBI" id="CHEBI:59789"/>
        <dbReference type="ChEBI" id="CHEBI:85452"/>
        <dbReference type="ChEBI" id="CHEBI:85454"/>
        <dbReference type="EC" id="2.1.1.37"/>
    </reaction>
</comment>